<dbReference type="OrthoDB" id="9806408at2"/>
<dbReference type="GO" id="GO:0043811">
    <property type="term" value="F:phosphate:acyl-[acyl carrier protein] acyltransferase activity"/>
    <property type="evidence" value="ECO:0007669"/>
    <property type="project" value="UniProtKB-UniRule"/>
</dbReference>
<dbReference type="SUPFAM" id="SSF53659">
    <property type="entry name" value="Isocitrate/Isopropylmalate dehydrogenase-like"/>
    <property type="match status" value="1"/>
</dbReference>
<evidence type="ECO:0000256" key="1">
    <source>
        <dbReference type="ARBA" id="ARBA00001232"/>
    </source>
</evidence>
<dbReference type="PANTHER" id="PTHR30100:SF1">
    <property type="entry name" value="PHOSPHATE ACYLTRANSFERASE"/>
    <property type="match status" value="1"/>
</dbReference>
<dbReference type="GO" id="GO:0005737">
    <property type="term" value="C:cytoplasm"/>
    <property type="evidence" value="ECO:0007669"/>
    <property type="project" value="UniProtKB-SubCell"/>
</dbReference>
<comment type="function">
    <text evidence="10">Catalyzes the reversible formation of acyl-phosphate (acyl-PO(4)) from acyl-[acyl-carrier-protein] (acyl-ACP). This enzyme utilizes acyl-ACP as fatty acyl donor, but not acyl-CoA.</text>
</comment>
<dbReference type="UniPathway" id="UPA00085"/>
<dbReference type="RefSeq" id="WP_072694665.1">
    <property type="nucleotide sequence ID" value="NZ_FOSJ01000004.1"/>
</dbReference>
<keyword evidence="2 10" id="KW-0963">Cytoplasm</keyword>
<evidence type="ECO:0000256" key="2">
    <source>
        <dbReference type="ARBA" id="ARBA00022490"/>
    </source>
</evidence>
<evidence type="ECO:0000256" key="9">
    <source>
        <dbReference type="ARBA" id="ARBA00046608"/>
    </source>
</evidence>
<comment type="pathway">
    <text evidence="10">Lipid metabolism; phospholipid metabolism.</text>
</comment>
<dbReference type="Proteomes" id="UP000199589">
    <property type="component" value="Unassembled WGS sequence"/>
</dbReference>
<comment type="subcellular location">
    <subcellularLocation>
        <location evidence="10">Cytoplasm</location>
    </subcellularLocation>
    <text evidence="10">Associated with the membrane possibly through PlsY.</text>
</comment>
<dbReference type="STRING" id="258723.GCA_900169305_00234"/>
<keyword evidence="12" id="KW-1185">Reference proteome</keyword>
<evidence type="ECO:0000256" key="7">
    <source>
        <dbReference type="ARBA" id="ARBA00023264"/>
    </source>
</evidence>
<dbReference type="PANTHER" id="PTHR30100">
    <property type="entry name" value="FATTY ACID/PHOSPHOLIPID SYNTHESIS PROTEIN PLSX"/>
    <property type="match status" value="1"/>
</dbReference>
<dbReference type="InterPro" id="IPR012281">
    <property type="entry name" value="Phospholipid_synth_PlsX-like"/>
</dbReference>
<sequence>MRIAVDAMGGDNAPQAIVEGSIRAAKEFKDITIVLYGKQHMIQKYINEELENIEIVHTDEKIESEDDPVRSIRRKKQASMVMAARSVKEQENDALFSAGNTGALLASGTLIIGRVKGIDRPGLLATMPVMADKQDAFNLLDVGANADSKPNNINQYATLGTYYAKFVRGIDNPRVGLLNNGTEENKGNEVTKEAYKLLKENDAVNFIGNVEARELLNGIADVVVTDGFTGNAVLKTIEGTALSMVKLIKESIMNNGLKAKMGGLLLKDSLSNLKDVLDYSKHGGAVLLGLKAPVVKTHGSATSEPVYQTLKQIREMLSSHVVEDLVKYYEGENIEEKE</sequence>
<evidence type="ECO:0000313" key="12">
    <source>
        <dbReference type="Proteomes" id="UP000199589"/>
    </source>
</evidence>
<proteinExistence type="inferred from homology"/>
<keyword evidence="5 10" id="KW-0443">Lipid metabolism</keyword>
<comment type="similarity">
    <text evidence="10">Belongs to the PlsX family.</text>
</comment>
<keyword evidence="11" id="KW-0012">Acyltransferase</keyword>
<dbReference type="EMBL" id="FOSJ01000004">
    <property type="protein sequence ID" value="SFJ96769.1"/>
    <property type="molecule type" value="Genomic_DNA"/>
</dbReference>
<dbReference type="GO" id="GO:0008654">
    <property type="term" value="P:phospholipid biosynthetic process"/>
    <property type="evidence" value="ECO:0007669"/>
    <property type="project" value="UniProtKB-KW"/>
</dbReference>
<comment type="catalytic activity">
    <reaction evidence="1 10">
        <text>a fatty acyl-[ACP] + phosphate = an acyl phosphate + holo-[ACP]</text>
        <dbReference type="Rhea" id="RHEA:42292"/>
        <dbReference type="Rhea" id="RHEA-COMP:9685"/>
        <dbReference type="Rhea" id="RHEA-COMP:14125"/>
        <dbReference type="ChEBI" id="CHEBI:43474"/>
        <dbReference type="ChEBI" id="CHEBI:59918"/>
        <dbReference type="ChEBI" id="CHEBI:64479"/>
        <dbReference type="ChEBI" id="CHEBI:138651"/>
        <dbReference type="EC" id="2.3.1.274"/>
    </reaction>
</comment>
<organism evidence="11 12">
    <name type="scientific">Marinilactibacillus piezotolerans</name>
    <dbReference type="NCBI Taxonomy" id="258723"/>
    <lineage>
        <taxon>Bacteria</taxon>
        <taxon>Bacillati</taxon>
        <taxon>Bacillota</taxon>
        <taxon>Bacilli</taxon>
        <taxon>Lactobacillales</taxon>
        <taxon>Carnobacteriaceae</taxon>
        <taxon>Marinilactibacillus</taxon>
    </lineage>
</organism>
<keyword evidence="7 10" id="KW-1208">Phospholipid metabolism</keyword>
<keyword evidence="3 10" id="KW-0444">Lipid biosynthesis</keyword>
<accession>A0A1I3VNS7</accession>
<reference evidence="12" key="1">
    <citation type="submission" date="2016-10" db="EMBL/GenBank/DDBJ databases">
        <authorList>
            <person name="Varghese N."/>
            <person name="Submissions S."/>
        </authorList>
    </citation>
    <scope>NUCLEOTIDE SEQUENCE [LARGE SCALE GENOMIC DNA]</scope>
    <source>
        <strain evidence="12">DSM 16108</strain>
    </source>
</reference>
<evidence type="ECO:0000256" key="3">
    <source>
        <dbReference type="ARBA" id="ARBA00022516"/>
    </source>
</evidence>
<dbReference type="PIRSF" id="PIRSF002465">
    <property type="entry name" value="Phsphlp_syn_PlsX"/>
    <property type="match status" value="1"/>
</dbReference>
<dbReference type="AlphaFoldDB" id="A0A1I3VNS7"/>
<keyword evidence="4 10" id="KW-0808">Transferase</keyword>
<evidence type="ECO:0000256" key="4">
    <source>
        <dbReference type="ARBA" id="ARBA00022679"/>
    </source>
</evidence>
<keyword evidence="6 10" id="KW-0594">Phospholipid biosynthesis</keyword>
<gene>
    <name evidence="10" type="primary">plsX</name>
    <name evidence="11" type="ORF">SAMN04488569_100438</name>
</gene>
<comment type="subunit">
    <text evidence="9 10">Homodimer. Probably interacts with PlsY.</text>
</comment>
<evidence type="ECO:0000256" key="8">
    <source>
        <dbReference type="ARBA" id="ARBA00024069"/>
    </source>
</evidence>
<evidence type="ECO:0000256" key="6">
    <source>
        <dbReference type="ARBA" id="ARBA00023209"/>
    </source>
</evidence>
<protein>
    <recommendedName>
        <fullName evidence="8 10">Phosphate acyltransferase</fullName>
        <ecNumber evidence="8 10">2.3.1.274</ecNumber>
    </recommendedName>
    <alternativeName>
        <fullName evidence="10">Acyl-ACP phosphotransacylase</fullName>
    </alternativeName>
    <alternativeName>
        <fullName evidence="10">Acyl-[acyl-carrier-protein]--phosphate acyltransferase</fullName>
    </alternativeName>
    <alternativeName>
        <fullName evidence="10">Phosphate-acyl-ACP acyltransferase</fullName>
    </alternativeName>
</protein>
<dbReference type="InterPro" id="IPR003664">
    <property type="entry name" value="FA_synthesis"/>
</dbReference>
<name>A0A1I3VNS7_9LACT</name>
<dbReference type="EC" id="2.3.1.274" evidence="8 10"/>
<dbReference type="HAMAP" id="MF_00019">
    <property type="entry name" value="PlsX"/>
    <property type="match status" value="1"/>
</dbReference>
<evidence type="ECO:0000256" key="10">
    <source>
        <dbReference type="HAMAP-Rule" id="MF_00019"/>
    </source>
</evidence>
<dbReference type="Gene3D" id="3.40.718.10">
    <property type="entry name" value="Isopropylmalate Dehydrogenase"/>
    <property type="match status" value="1"/>
</dbReference>
<evidence type="ECO:0000313" key="11">
    <source>
        <dbReference type="EMBL" id="SFJ96769.1"/>
    </source>
</evidence>
<dbReference type="NCBIfam" id="TIGR00182">
    <property type="entry name" value="plsX"/>
    <property type="match status" value="1"/>
</dbReference>
<dbReference type="Pfam" id="PF02504">
    <property type="entry name" value="FA_synthesis"/>
    <property type="match status" value="1"/>
</dbReference>
<evidence type="ECO:0000256" key="5">
    <source>
        <dbReference type="ARBA" id="ARBA00023098"/>
    </source>
</evidence>
<dbReference type="GO" id="GO:0006633">
    <property type="term" value="P:fatty acid biosynthetic process"/>
    <property type="evidence" value="ECO:0007669"/>
    <property type="project" value="UniProtKB-UniRule"/>
</dbReference>